<dbReference type="AlphaFoldDB" id="A0A8T7LVD5"/>
<dbReference type="NCBIfam" id="NF038399">
    <property type="entry name" value="NH_RiPP_Os17"/>
    <property type="match status" value="1"/>
</dbReference>
<reference evidence="2" key="2">
    <citation type="journal article" date="2024" name="Nature">
        <title>Anoxygenic phototroph of the Chloroflexota uses a type I reaction centre.</title>
        <authorList>
            <person name="Tsuji J.M."/>
            <person name="Shaw N.A."/>
            <person name="Nagashima S."/>
            <person name="Venkiteswaran J.J."/>
            <person name="Schiff S.L."/>
            <person name="Watanabe T."/>
            <person name="Fukui M."/>
            <person name="Hanada S."/>
            <person name="Tank M."/>
            <person name="Neufeld J.D."/>
        </authorList>
    </citation>
    <scope>NUCLEOTIDE SEQUENCE</scope>
    <source>
        <strain evidence="2">L227-S17</strain>
    </source>
</reference>
<protein>
    <submittedName>
        <fullName evidence="2">Os1348 family NHLP clan protein</fullName>
    </submittedName>
</protein>
<dbReference type="RefSeq" id="WP_341468617.1">
    <property type="nucleotide sequence ID" value="NZ_CP128399.1"/>
</dbReference>
<sequence length="73" mass="8154">MSIEAMKAVIARANNDKDFLRLLLSNPDSAIKAGGYDLTEQEVEMIKASQGQARLNDEELEKRVSRGFFRLGP</sequence>
<dbReference type="GO" id="GO:0003824">
    <property type="term" value="F:catalytic activity"/>
    <property type="evidence" value="ECO:0007669"/>
    <property type="project" value="InterPro"/>
</dbReference>
<gene>
    <name evidence="1" type="ORF">HXX08_03105</name>
    <name evidence="2" type="ORF">OZ401_002540</name>
</gene>
<reference evidence="1 3" key="1">
    <citation type="submission" date="2020-06" db="EMBL/GenBank/DDBJ databases">
        <title>Anoxygenic phototrophic Chloroflexota member uses a Type I reaction center.</title>
        <authorList>
            <person name="Tsuji J.M."/>
            <person name="Shaw N.A."/>
            <person name="Nagashima S."/>
            <person name="Venkiteswaran J."/>
            <person name="Schiff S.L."/>
            <person name="Hanada S."/>
            <person name="Tank M."/>
            <person name="Neufeld J.D."/>
        </authorList>
    </citation>
    <scope>NUCLEOTIDE SEQUENCE [LARGE SCALE GENOMIC DNA]</scope>
    <source>
        <strain evidence="1">L227-S17</strain>
    </source>
</reference>
<evidence type="ECO:0000313" key="4">
    <source>
        <dbReference type="Proteomes" id="UP001431572"/>
    </source>
</evidence>
<proteinExistence type="predicted"/>
<dbReference type="GO" id="GO:0046914">
    <property type="term" value="F:transition metal ion binding"/>
    <property type="evidence" value="ECO:0007669"/>
    <property type="project" value="InterPro"/>
</dbReference>
<organism evidence="1 3">
    <name type="scientific">Candidatus Chlorohelix allophototropha</name>
    <dbReference type="NCBI Taxonomy" id="3003348"/>
    <lineage>
        <taxon>Bacteria</taxon>
        <taxon>Bacillati</taxon>
        <taxon>Chloroflexota</taxon>
        <taxon>Chloroflexia</taxon>
        <taxon>Candidatus Chloroheliales</taxon>
        <taxon>Candidatus Chloroheliaceae</taxon>
        <taxon>Candidatus Chlorohelix</taxon>
    </lineage>
</organism>
<dbReference type="Proteomes" id="UP000521676">
    <property type="component" value="Unassembled WGS sequence"/>
</dbReference>
<keyword evidence="4" id="KW-1185">Reference proteome</keyword>
<name>A0A8T7LVD5_9CHLR</name>
<dbReference type="Proteomes" id="UP001431572">
    <property type="component" value="Chromosome 1"/>
</dbReference>
<dbReference type="EMBL" id="CP128399">
    <property type="protein sequence ID" value="WJW66725.1"/>
    <property type="molecule type" value="Genomic_DNA"/>
</dbReference>
<accession>A0A8T7LVD5</accession>
<dbReference type="EMBL" id="JACATZ010000001">
    <property type="protein sequence ID" value="NWJ44843.1"/>
    <property type="molecule type" value="Genomic_DNA"/>
</dbReference>
<evidence type="ECO:0000313" key="3">
    <source>
        <dbReference type="Proteomes" id="UP000521676"/>
    </source>
</evidence>
<dbReference type="SUPFAM" id="SSF56209">
    <property type="entry name" value="Nitrile hydratase alpha chain"/>
    <property type="match status" value="1"/>
</dbReference>
<dbReference type="InterPro" id="IPR036648">
    <property type="entry name" value="CN_Hdrase_a/SCN_Hdrase_g_sf"/>
</dbReference>
<evidence type="ECO:0000313" key="2">
    <source>
        <dbReference type="EMBL" id="WJW66725.1"/>
    </source>
</evidence>
<evidence type="ECO:0000313" key="1">
    <source>
        <dbReference type="EMBL" id="NWJ44843.1"/>
    </source>
</evidence>